<protein>
    <recommendedName>
        <fullName evidence="3">Alpha-ketoglutarate-dependent dioxygenase AlkB-like domain-containing protein</fullName>
    </recommendedName>
</protein>
<reference evidence="4" key="2">
    <citation type="submission" date="2023-06" db="EMBL/GenBank/DDBJ databases">
        <authorList>
            <consortium name="Lawrence Berkeley National Laboratory"/>
            <person name="Haridas S."/>
            <person name="Hensen N."/>
            <person name="Bonometti L."/>
            <person name="Westerberg I."/>
            <person name="Brannstrom I.O."/>
            <person name="Guillou S."/>
            <person name="Cros-Aarteil S."/>
            <person name="Calhoun S."/>
            <person name="Kuo A."/>
            <person name="Mondo S."/>
            <person name="Pangilinan J."/>
            <person name="Riley R."/>
            <person name="Labutti K."/>
            <person name="Andreopoulos B."/>
            <person name="Lipzen A."/>
            <person name="Chen C."/>
            <person name="Yanf M."/>
            <person name="Daum C."/>
            <person name="Ng V."/>
            <person name="Clum A."/>
            <person name="Steindorff A."/>
            <person name="Ohm R."/>
            <person name="Martin F."/>
            <person name="Silar P."/>
            <person name="Natvig D."/>
            <person name="Lalanne C."/>
            <person name="Gautier V."/>
            <person name="Ament-Velasquez S.L."/>
            <person name="Kruys A."/>
            <person name="Hutchinson M.I."/>
            <person name="Powell A.J."/>
            <person name="Barry K."/>
            <person name="Miller A.N."/>
            <person name="Grigoriev I.V."/>
            <person name="Debuchy R."/>
            <person name="Gladieux P."/>
            <person name="Thoren M.H."/>
            <person name="Johannesson H."/>
        </authorList>
    </citation>
    <scope>NUCLEOTIDE SEQUENCE</scope>
    <source>
        <strain evidence="4">SMH4131-1</strain>
    </source>
</reference>
<evidence type="ECO:0000256" key="2">
    <source>
        <dbReference type="SAM" id="MobiDB-lite"/>
    </source>
</evidence>
<feature type="domain" description="Alpha-ketoglutarate-dependent dioxygenase AlkB-like" evidence="3">
    <location>
        <begin position="287"/>
        <end position="457"/>
    </location>
</feature>
<feature type="compositionally biased region" description="Basic and acidic residues" evidence="2">
    <location>
        <begin position="138"/>
        <end position="149"/>
    </location>
</feature>
<dbReference type="EMBL" id="JAUEPO010000001">
    <property type="protein sequence ID" value="KAK3336035.1"/>
    <property type="molecule type" value="Genomic_DNA"/>
</dbReference>
<dbReference type="SUPFAM" id="SSF51197">
    <property type="entry name" value="Clavaminate synthase-like"/>
    <property type="match status" value="1"/>
</dbReference>
<dbReference type="Proteomes" id="UP001286456">
    <property type="component" value="Unassembled WGS sequence"/>
</dbReference>
<keyword evidence="5" id="KW-1185">Reference proteome</keyword>
<feature type="region of interest" description="Disordered" evidence="2">
    <location>
        <begin position="116"/>
        <end position="191"/>
    </location>
</feature>
<feature type="compositionally biased region" description="Polar residues" evidence="2">
    <location>
        <begin position="172"/>
        <end position="182"/>
    </location>
</feature>
<organism evidence="4 5">
    <name type="scientific">Cercophora scortea</name>
    <dbReference type="NCBI Taxonomy" id="314031"/>
    <lineage>
        <taxon>Eukaryota</taxon>
        <taxon>Fungi</taxon>
        <taxon>Dikarya</taxon>
        <taxon>Ascomycota</taxon>
        <taxon>Pezizomycotina</taxon>
        <taxon>Sordariomycetes</taxon>
        <taxon>Sordariomycetidae</taxon>
        <taxon>Sordariales</taxon>
        <taxon>Lasiosphaeriaceae</taxon>
        <taxon>Cercophora</taxon>
    </lineage>
</organism>
<dbReference type="PANTHER" id="PTHR31573:SF4">
    <property type="entry name" value="FE2OG DIOXYGENASE DOMAIN-CONTAINING PROTEIN"/>
    <property type="match status" value="1"/>
</dbReference>
<proteinExistence type="predicted"/>
<dbReference type="InterPro" id="IPR037151">
    <property type="entry name" value="AlkB-like_sf"/>
</dbReference>
<gene>
    <name evidence="4" type="ORF">B0T19DRAFT_408328</name>
</gene>
<dbReference type="AlphaFoldDB" id="A0AAE0ML10"/>
<feature type="compositionally biased region" description="Acidic residues" evidence="2">
    <location>
        <begin position="150"/>
        <end position="165"/>
    </location>
</feature>
<accession>A0AAE0ML10</accession>
<dbReference type="PANTHER" id="PTHR31573">
    <property type="entry name" value="ALPHA-KETOGLUTARATE-DEPENDENT DIOXYGENASE ALKB HOMOLOG 2"/>
    <property type="match status" value="1"/>
</dbReference>
<dbReference type="Gene3D" id="2.60.120.590">
    <property type="entry name" value="Alpha-ketoglutarate-dependent dioxygenase AlkB-like"/>
    <property type="match status" value="1"/>
</dbReference>
<comment type="caution">
    <text evidence="4">The sequence shown here is derived from an EMBL/GenBank/DDBJ whole genome shotgun (WGS) entry which is preliminary data.</text>
</comment>
<dbReference type="InterPro" id="IPR027450">
    <property type="entry name" value="AlkB-like"/>
</dbReference>
<name>A0AAE0ML10_9PEZI</name>
<dbReference type="InterPro" id="IPR032852">
    <property type="entry name" value="ALKBH2"/>
</dbReference>
<feature type="binding site" evidence="1">
    <location>
        <position position="370"/>
    </location>
    <ligand>
        <name>2-oxoglutarate</name>
        <dbReference type="ChEBI" id="CHEBI:16810"/>
    </ligand>
</feature>
<dbReference type="GO" id="GO:0035516">
    <property type="term" value="F:broad specificity oxidative DNA demethylase activity"/>
    <property type="evidence" value="ECO:0007669"/>
    <property type="project" value="TreeGrafter"/>
</dbReference>
<dbReference type="GO" id="GO:0006307">
    <property type="term" value="P:DNA alkylation repair"/>
    <property type="evidence" value="ECO:0007669"/>
    <property type="project" value="TreeGrafter"/>
</dbReference>
<dbReference type="GO" id="GO:0008198">
    <property type="term" value="F:ferrous iron binding"/>
    <property type="evidence" value="ECO:0007669"/>
    <property type="project" value="TreeGrafter"/>
</dbReference>
<dbReference type="GO" id="GO:0051747">
    <property type="term" value="F:cytosine C-5 DNA demethylase activity"/>
    <property type="evidence" value="ECO:0007669"/>
    <property type="project" value="TreeGrafter"/>
</dbReference>
<evidence type="ECO:0000256" key="1">
    <source>
        <dbReference type="PIRSR" id="PIRSR632852-1"/>
    </source>
</evidence>
<evidence type="ECO:0000259" key="3">
    <source>
        <dbReference type="Pfam" id="PF13532"/>
    </source>
</evidence>
<dbReference type="Pfam" id="PF13532">
    <property type="entry name" value="2OG-FeII_Oxy_2"/>
    <property type="match status" value="1"/>
</dbReference>
<evidence type="ECO:0000313" key="4">
    <source>
        <dbReference type="EMBL" id="KAK3336035.1"/>
    </source>
</evidence>
<evidence type="ECO:0000313" key="5">
    <source>
        <dbReference type="Proteomes" id="UP001286456"/>
    </source>
</evidence>
<sequence length="492" mass="54871">MCDKFFDFAGKKVAIDVNKLTYTKAFLSERTQFQGDIPSLKPPIPGSEGCHGTEKVLRRGFVCADCGCCNRRLFWNRWFCENRGFTLDATMQPYPDHVLEEEAAKFDGLMSRRRRQNAVNRGSAVSDLVEEAESAGDTTDRSISDKQMTEDSEVDESDIDEDDSDMAGAGQSKKNTNGTLESTVRESPSEVALDNGEVDLLATRLNRKVIRLMQNLSFGRYTARQYFLPDIDGNIIGSLTLFTSNPQINAMANGPNDLYRQLELLDIGLRRNPAAIVGHKLEGLTRHFQQNFGARYKFGVSVQSKGFDEAPEVILRALHRLRWAGQSAVKATTQMLTGRDCGPNAPPTETKDFNELLALGFMEDDRINYHDDGEKELGPTVAALSLGSPSVMRFRPKIKSGLGEFVAKRSNGKFFMDVLEVPMKHGDMMVMHGPAIQQLYEYAVEPMGGRRFSLTCRHIDPEKMASDEDRQDAAVKGAIPEYSHSFAYNGDI</sequence>
<reference evidence="4" key="1">
    <citation type="journal article" date="2023" name="Mol. Phylogenet. Evol.">
        <title>Genome-scale phylogeny and comparative genomics of the fungal order Sordariales.</title>
        <authorList>
            <person name="Hensen N."/>
            <person name="Bonometti L."/>
            <person name="Westerberg I."/>
            <person name="Brannstrom I.O."/>
            <person name="Guillou S."/>
            <person name="Cros-Aarteil S."/>
            <person name="Calhoun S."/>
            <person name="Haridas S."/>
            <person name="Kuo A."/>
            <person name="Mondo S."/>
            <person name="Pangilinan J."/>
            <person name="Riley R."/>
            <person name="LaButti K."/>
            <person name="Andreopoulos B."/>
            <person name="Lipzen A."/>
            <person name="Chen C."/>
            <person name="Yan M."/>
            <person name="Daum C."/>
            <person name="Ng V."/>
            <person name="Clum A."/>
            <person name="Steindorff A."/>
            <person name="Ohm R.A."/>
            <person name="Martin F."/>
            <person name="Silar P."/>
            <person name="Natvig D.O."/>
            <person name="Lalanne C."/>
            <person name="Gautier V."/>
            <person name="Ament-Velasquez S.L."/>
            <person name="Kruys A."/>
            <person name="Hutchinson M.I."/>
            <person name="Powell A.J."/>
            <person name="Barry K."/>
            <person name="Miller A.N."/>
            <person name="Grigoriev I.V."/>
            <person name="Debuchy R."/>
            <person name="Gladieux P."/>
            <person name="Hiltunen Thoren M."/>
            <person name="Johannesson H."/>
        </authorList>
    </citation>
    <scope>NUCLEOTIDE SEQUENCE</scope>
    <source>
        <strain evidence="4">SMH4131-1</strain>
    </source>
</reference>